<name>A0ABP7R3E3_9ACTN</name>
<dbReference type="RefSeq" id="WP_345594714.1">
    <property type="nucleotide sequence ID" value="NZ_BAABCQ010000092.1"/>
</dbReference>
<comment type="caution">
    <text evidence="1">The sequence shown here is derived from an EMBL/GenBank/DDBJ whole genome shotgun (WGS) entry which is preliminary data.</text>
</comment>
<proteinExistence type="predicted"/>
<evidence type="ECO:0000313" key="2">
    <source>
        <dbReference type="Proteomes" id="UP001500034"/>
    </source>
</evidence>
<organism evidence="1 2">
    <name type="scientific">Streptomyces marokkonensis</name>
    <dbReference type="NCBI Taxonomy" id="324855"/>
    <lineage>
        <taxon>Bacteria</taxon>
        <taxon>Bacillati</taxon>
        <taxon>Actinomycetota</taxon>
        <taxon>Actinomycetes</taxon>
        <taxon>Kitasatosporales</taxon>
        <taxon>Streptomycetaceae</taxon>
        <taxon>Streptomyces</taxon>
    </lineage>
</organism>
<evidence type="ECO:0000313" key="1">
    <source>
        <dbReference type="EMBL" id="GAA3991646.1"/>
    </source>
</evidence>
<sequence length="85" mass="8329">MRGQVGGALAASGLFDGGEFSELRVGPAVTDPAGAGQPRVAAVRRALGEALATVLAVRDGAPSTGPAPTYAQVQALVDGPGVTCR</sequence>
<gene>
    <name evidence="1" type="ORF">GCM10022384_44300</name>
</gene>
<protein>
    <submittedName>
        <fullName evidence="1">Uncharacterized protein</fullName>
    </submittedName>
</protein>
<accession>A0ABP7R3E3</accession>
<dbReference type="Proteomes" id="UP001500034">
    <property type="component" value="Unassembled WGS sequence"/>
</dbReference>
<dbReference type="EMBL" id="BAABCQ010000092">
    <property type="protein sequence ID" value="GAA3991646.1"/>
    <property type="molecule type" value="Genomic_DNA"/>
</dbReference>
<reference evidence="2" key="1">
    <citation type="journal article" date="2019" name="Int. J. Syst. Evol. Microbiol.">
        <title>The Global Catalogue of Microorganisms (GCM) 10K type strain sequencing project: providing services to taxonomists for standard genome sequencing and annotation.</title>
        <authorList>
            <consortium name="The Broad Institute Genomics Platform"/>
            <consortium name="The Broad Institute Genome Sequencing Center for Infectious Disease"/>
            <person name="Wu L."/>
            <person name="Ma J."/>
        </authorList>
    </citation>
    <scope>NUCLEOTIDE SEQUENCE [LARGE SCALE GENOMIC DNA]</scope>
    <source>
        <strain evidence="2">JCM 17027</strain>
    </source>
</reference>
<keyword evidence="2" id="KW-1185">Reference proteome</keyword>